<sequence>MSELKPFTELLSGIVDNRGRSCPTSEQGIPLIATNCINNDSLYPTYEKARYVSQETYDTWFRGHPEPGDLIFVTKGSPGRVCMAPDPVDFCIAQDMVAVRPDSNKIYPKYLFAALRSYQVQQAIGNMHVGTLIPHFKKGDFDKLGIPVPNPAVQKIIGDMYYTISAKIDANRRMNETLEAMARAIFQSWFVDFDPVRAKASGEPAESICQRLGLTPELLALFPDSFEDSELGEIPKCWECGPLEKLLVLQRGFDLPAPERTPGDYPILAASGPSGTHHAFMVRGPGVTTGRSGVLGKVFYVHEDYWPLNTSLWVKEFKRAKPAYAFHALQGLDYKGLNAGSAVPTLNRNHAHAVRVLVPPQLVVDAFEPIAAMFLKQQRANLEQVAILAEIRDSLLPKLLSGELSIQEMVAA</sequence>
<reference evidence="5 6" key="1">
    <citation type="journal article" date="2018" name="Int. J. Syst. Evol. Microbiol.">
        <title>Uliginosibacterium sediminicola sp. nov., isolated from freshwater sediment.</title>
        <authorList>
            <person name="Hwang W.M."/>
            <person name="Kim S.M."/>
            <person name="Kang K."/>
            <person name="Ahn T.Y."/>
        </authorList>
    </citation>
    <scope>NUCLEOTIDE SEQUENCE [LARGE SCALE GENOMIC DNA]</scope>
    <source>
        <strain evidence="5 6">M1-21</strain>
    </source>
</reference>
<organism evidence="5 6">
    <name type="scientific">Uliginosibacterium sediminicola</name>
    <dbReference type="NCBI Taxonomy" id="2024550"/>
    <lineage>
        <taxon>Bacteria</taxon>
        <taxon>Pseudomonadati</taxon>
        <taxon>Pseudomonadota</taxon>
        <taxon>Betaproteobacteria</taxon>
        <taxon>Rhodocyclales</taxon>
        <taxon>Zoogloeaceae</taxon>
        <taxon>Uliginosibacterium</taxon>
    </lineage>
</organism>
<evidence type="ECO:0000256" key="2">
    <source>
        <dbReference type="ARBA" id="ARBA00022747"/>
    </source>
</evidence>
<gene>
    <name evidence="5" type="ORF">ABDB84_09405</name>
</gene>
<dbReference type="EMBL" id="JBDIVE010000004">
    <property type="protein sequence ID" value="MEN3068693.1"/>
    <property type="molecule type" value="Genomic_DNA"/>
</dbReference>
<dbReference type="GO" id="GO:0016787">
    <property type="term" value="F:hydrolase activity"/>
    <property type="evidence" value="ECO:0007669"/>
    <property type="project" value="UniProtKB-KW"/>
</dbReference>
<dbReference type="RefSeq" id="WP_345919465.1">
    <property type="nucleotide sequence ID" value="NZ_JBDIVE010000004.1"/>
</dbReference>
<keyword evidence="6" id="KW-1185">Reference proteome</keyword>
<keyword evidence="2" id="KW-0680">Restriction system</keyword>
<dbReference type="InterPro" id="IPR044946">
    <property type="entry name" value="Restrct_endonuc_typeI_TRD_sf"/>
</dbReference>
<dbReference type="PANTHER" id="PTHR30408">
    <property type="entry name" value="TYPE-1 RESTRICTION ENZYME ECOKI SPECIFICITY PROTEIN"/>
    <property type="match status" value="1"/>
</dbReference>
<dbReference type="GO" id="GO:0004519">
    <property type="term" value="F:endonuclease activity"/>
    <property type="evidence" value="ECO:0007669"/>
    <property type="project" value="UniProtKB-KW"/>
</dbReference>
<dbReference type="Gene3D" id="3.90.220.20">
    <property type="entry name" value="DNA methylase specificity domains"/>
    <property type="match status" value="2"/>
</dbReference>
<feature type="domain" description="Type I restriction modification DNA specificity" evidence="4">
    <location>
        <begin position="26"/>
        <end position="179"/>
    </location>
</feature>
<keyword evidence="3" id="KW-0238">DNA-binding</keyword>
<comment type="similarity">
    <text evidence="1">Belongs to the type-I restriction system S methylase family.</text>
</comment>
<keyword evidence="5" id="KW-0378">Hydrolase</keyword>
<dbReference type="SUPFAM" id="SSF116734">
    <property type="entry name" value="DNA methylase specificity domain"/>
    <property type="match status" value="2"/>
</dbReference>
<evidence type="ECO:0000256" key="1">
    <source>
        <dbReference type="ARBA" id="ARBA00010923"/>
    </source>
</evidence>
<evidence type="ECO:0000313" key="6">
    <source>
        <dbReference type="Proteomes" id="UP001410394"/>
    </source>
</evidence>
<keyword evidence="5" id="KW-0255">Endonuclease</keyword>
<dbReference type="Proteomes" id="UP001410394">
    <property type="component" value="Unassembled WGS sequence"/>
</dbReference>
<evidence type="ECO:0000259" key="4">
    <source>
        <dbReference type="Pfam" id="PF01420"/>
    </source>
</evidence>
<dbReference type="InterPro" id="IPR052021">
    <property type="entry name" value="Type-I_RS_S_subunit"/>
</dbReference>
<comment type="caution">
    <text evidence="5">The sequence shown here is derived from an EMBL/GenBank/DDBJ whole genome shotgun (WGS) entry which is preliminary data.</text>
</comment>
<dbReference type="EC" id="3.1.21.-" evidence="5"/>
<dbReference type="InterPro" id="IPR000055">
    <property type="entry name" value="Restrct_endonuc_typeI_TRD"/>
</dbReference>
<accession>A0ABU9YYU7</accession>
<keyword evidence="5" id="KW-0540">Nuclease</keyword>
<name>A0ABU9YYU7_9RHOO</name>
<dbReference type="PANTHER" id="PTHR30408:SF13">
    <property type="entry name" value="TYPE I RESTRICTION ENZYME HINDI SPECIFICITY SUBUNIT"/>
    <property type="match status" value="1"/>
</dbReference>
<proteinExistence type="inferred from homology"/>
<dbReference type="CDD" id="cd17267">
    <property type="entry name" value="RMtype1_S_EcoAO83I-TRD1-CR1_like"/>
    <property type="match status" value="1"/>
</dbReference>
<evidence type="ECO:0000313" key="5">
    <source>
        <dbReference type="EMBL" id="MEN3068693.1"/>
    </source>
</evidence>
<evidence type="ECO:0000256" key="3">
    <source>
        <dbReference type="ARBA" id="ARBA00023125"/>
    </source>
</evidence>
<protein>
    <submittedName>
        <fullName evidence="5">Restriction endonuclease subunit S</fullName>
        <ecNumber evidence="5">3.1.21.-</ecNumber>
    </submittedName>
</protein>
<dbReference type="Pfam" id="PF01420">
    <property type="entry name" value="Methylase_S"/>
    <property type="match status" value="1"/>
</dbReference>